<evidence type="ECO:0000256" key="1">
    <source>
        <dbReference type="SAM" id="MobiDB-lite"/>
    </source>
</evidence>
<name>A0ABT1RXG6_9FIRM</name>
<dbReference type="RefSeq" id="WP_195494641.1">
    <property type="nucleotide sequence ID" value="NZ_JANFZG010000003.1"/>
</dbReference>
<feature type="compositionally biased region" description="Basic and acidic residues" evidence="1">
    <location>
        <begin position="131"/>
        <end position="163"/>
    </location>
</feature>
<feature type="region of interest" description="Disordered" evidence="1">
    <location>
        <begin position="126"/>
        <end position="215"/>
    </location>
</feature>
<proteinExistence type="predicted"/>
<sequence>MNIGGGEAADQLVRMMLSGGEVAVRLTGSAMKNLLAISLALAKSHKKISGKIRMGKMLQQTRDLRVFPMTQEEYRDFRHKARGPKLLYAAIQNSRDSNDPKSMVDVVMPATEVERANLVFQKMMYQQPESPQKEQPERERQPEKEPGTPKKDSRSGRGLRDTDISSPTHARSAARMTSEDRPSVEGRLQDYRTQLEELRRRAPARQKTKTRTKTR</sequence>
<protein>
    <submittedName>
        <fullName evidence="2">PcfB family protein</fullName>
    </submittedName>
</protein>
<reference evidence="2 3" key="1">
    <citation type="submission" date="2022-06" db="EMBL/GenBank/DDBJ databases">
        <title>Isolation of gut microbiota from human fecal samples.</title>
        <authorList>
            <person name="Pamer E.G."/>
            <person name="Barat B."/>
            <person name="Waligurski E."/>
            <person name="Medina S."/>
            <person name="Paddock L."/>
            <person name="Mostad J."/>
        </authorList>
    </citation>
    <scope>NUCLEOTIDE SEQUENCE [LARGE SCALE GENOMIC DNA]</scope>
    <source>
        <strain evidence="2 3">DFI.9.73</strain>
    </source>
</reference>
<organism evidence="2 3">
    <name type="scientific">Neglectibacter timonensis</name>
    <dbReference type="NCBI Taxonomy" id="1776382"/>
    <lineage>
        <taxon>Bacteria</taxon>
        <taxon>Bacillati</taxon>
        <taxon>Bacillota</taxon>
        <taxon>Clostridia</taxon>
        <taxon>Eubacteriales</taxon>
        <taxon>Oscillospiraceae</taxon>
        <taxon>Neglectibacter</taxon>
    </lineage>
</organism>
<dbReference type="InterPro" id="IPR024234">
    <property type="entry name" value="DUF3801"/>
</dbReference>
<keyword evidence="3" id="KW-1185">Reference proteome</keyword>
<comment type="caution">
    <text evidence="2">The sequence shown here is derived from an EMBL/GenBank/DDBJ whole genome shotgun (WGS) entry which is preliminary data.</text>
</comment>
<evidence type="ECO:0000313" key="2">
    <source>
        <dbReference type="EMBL" id="MCQ4839372.1"/>
    </source>
</evidence>
<dbReference type="Proteomes" id="UP001524473">
    <property type="component" value="Unassembled WGS sequence"/>
</dbReference>
<feature type="compositionally biased region" description="Basic residues" evidence="1">
    <location>
        <begin position="201"/>
        <end position="215"/>
    </location>
</feature>
<dbReference type="Pfam" id="PF12687">
    <property type="entry name" value="DUF3801"/>
    <property type="match status" value="1"/>
</dbReference>
<evidence type="ECO:0000313" key="3">
    <source>
        <dbReference type="Proteomes" id="UP001524473"/>
    </source>
</evidence>
<accession>A0ABT1RXG6</accession>
<feature type="compositionally biased region" description="Basic and acidic residues" evidence="1">
    <location>
        <begin position="177"/>
        <end position="200"/>
    </location>
</feature>
<dbReference type="EMBL" id="JANFZH010000009">
    <property type="protein sequence ID" value="MCQ4839372.1"/>
    <property type="molecule type" value="Genomic_DNA"/>
</dbReference>
<gene>
    <name evidence="2" type="ORF">NE695_05505</name>
</gene>